<name>A0A8H4PW68_9HYPO</name>
<dbReference type="OrthoDB" id="5973539at2759"/>
<dbReference type="PANTHER" id="PTHR10067:SF9">
    <property type="entry name" value="PHOSPHATIDYLSERINE DECARBOXYLASE FAMILY PROTEIN (AFU_ORTHOLOGUE AFUA_7G01730)"/>
    <property type="match status" value="1"/>
</dbReference>
<dbReference type="GO" id="GO:0005739">
    <property type="term" value="C:mitochondrion"/>
    <property type="evidence" value="ECO:0007669"/>
    <property type="project" value="TreeGrafter"/>
</dbReference>
<organism evidence="4 5">
    <name type="scientific">Ophiocordyceps sinensis</name>
    <dbReference type="NCBI Taxonomy" id="72228"/>
    <lineage>
        <taxon>Eukaryota</taxon>
        <taxon>Fungi</taxon>
        <taxon>Dikarya</taxon>
        <taxon>Ascomycota</taxon>
        <taxon>Pezizomycotina</taxon>
        <taxon>Sordariomycetes</taxon>
        <taxon>Hypocreomycetidae</taxon>
        <taxon>Hypocreales</taxon>
        <taxon>Ophiocordycipitaceae</taxon>
        <taxon>Ophiocordyceps</taxon>
    </lineage>
</organism>
<proteinExistence type="predicted"/>
<accession>A0A8H4PW68</accession>
<reference evidence="4 5" key="1">
    <citation type="journal article" date="2020" name="Genome Biol. Evol.">
        <title>A new high-quality draft genome assembly of the Chinese cordyceps Ophiocordyceps sinensis.</title>
        <authorList>
            <person name="Shu R."/>
            <person name="Zhang J."/>
            <person name="Meng Q."/>
            <person name="Zhang H."/>
            <person name="Zhou G."/>
            <person name="Li M."/>
            <person name="Wu P."/>
            <person name="Zhao Y."/>
            <person name="Chen C."/>
            <person name="Qin Q."/>
        </authorList>
    </citation>
    <scope>NUCLEOTIDE SEQUENCE [LARGE SCALE GENOMIC DNA]</scope>
    <source>
        <strain evidence="4 5">IOZ07</strain>
    </source>
</reference>
<evidence type="ECO:0000256" key="1">
    <source>
        <dbReference type="ARBA" id="ARBA00022793"/>
    </source>
</evidence>
<evidence type="ECO:0000313" key="5">
    <source>
        <dbReference type="Proteomes" id="UP000557566"/>
    </source>
</evidence>
<dbReference type="Pfam" id="PF02666">
    <property type="entry name" value="PS_Dcarbxylase"/>
    <property type="match status" value="1"/>
</dbReference>
<gene>
    <name evidence="4" type="ORF">G6O67_003350</name>
</gene>
<dbReference type="Pfam" id="PF12588">
    <property type="entry name" value="PSDC"/>
    <property type="match status" value="1"/>
</dbReference>
<evidence type="ECO:0000313" key="4">
    <source>
        <dbReference type="EMBL" id="KAF4511567.1"/>
    </source>
</evidence>
<sequence length="447" mass="49800">MKPCSQHGLNRACVPDAHHQLTCWLQNFIKDVDARNSVPLVDPTVQGLRDLIESRIELCMWASAMFQEVPNKIPYNDNKAAHSHVRGYRHMLDLFSVIVAEVAPTWTMSAPGFGLMGLPFQAILDWPMGTPSGHAFFLDPRVNAKLKAVLDSWRDKVLKTSTSQAVITTGVGGWLSKEAVAAIEHDANLDGGRRYTFEQLFDCDPQGDAVHWGFKSWDDFFVRRFRDMDKMRPVGYPGKPEWVVNACESTPVAIKSKVKQHDRFWLKGSNYSVADMLDHDELAYDFIGGTVYQSLLKITCYHGWNSPVSGHVVHAKVIGGAYFSERSTNGLFSEPVRPPLYNQVYLSHVATRAVIFIKADDPVGLMCFVGIGIADVSTCEIASRFSQGWPQPVSKGEEIGMFHYGGSSQCLLFRKGVKLAFVDEAVPGNHDRNLAVRSPLAFAYAED</sequence>
<keyword evidence="5" id="KW-1185">Reference proteome</keyword>
<keyword evidence="2" id="KW-0456">Lyase</keyword>
<protein>
    <recommendedName>
        <fullName evidence="3">L-tryptophan decarboxylase PsiD-like domain-containing protein</fullName>
    </recommendedName>
</protein>
<evidence type="ECO:0000256" key="2">
    <source>
        <dbReference type="ARBA" id="ARBA00023239"/>
    </source>
</evidence>
<comment type="caution">
    <text evidence="4">The sequence shown here is derived from an EMBL/GenBank/DDBJ whole genome shotgun (WGS) entry which is preliminary data.</text>
</comment>
<dbReference type="GO" id="GO:0004609">
    <property type="term" value="F:phosphatidylserine decarboxylase activity"/>
    <property type="evidence" value="ECO:0007669"/>
    <property type="project" value="InterPro"/>
</dbReference>
<dbReference type="EMBL" id="JAAVMX010000003">
    <property type="protein sequence ID" value="KAF4511567.1"/>
    <property type="molecule type" value="Genomic_DNA"/>
</dbReference>
<dbReference type="GO" id="GO:0006646">
    <property type="term" value="P:phosphatidylethanolamine biosynthetic process"/>
    <property type="evidence" value="ECO:0007669"/>
    <property type="project" value="TreeGrafter"/>
</dbReference>
<dbReference type="AlphaFoldDB" id="A0A8H4PW68"/>
<dbReference type="InterPro" id="IPR022237">
    <property type="entry name" value="PsiD-like"/>
</dbReference>
<dbReference type="Proteomes" id="UP000557566">
    <property type="component" value="Unassembled WGS sequence"/>
</dbReference>
<evidence type="ECO:0000259" key="3">
    <source>
        <dbReference type="Pfam" id="PF12588"/>
    </source>
</evidence>
<dbReference type="InterPro" id="IPR003817">
    <property type="entry name" value="PS_Dcarbxylase"/>
</dbReference>
<dbReference type="PANTHER" id="PTHR10067">
    <property type="entry name" value="PHOSPHATIDYLSERINE DECARBOXYLASE"/>
    <property type="match status" value="1"/>
</dbReference>
<feature type="domain" description="L-tryptophan decarboxylase PsiD-like" evidence="3">
    <location>
        <begin position="43"/>
        <end position="182"/>
    </location>
</feature>
<keyword evidence="1" id="KW-0210">Decarboxylase</keyword>